<keyword evidence="1" id="KW-1188">Viral release from host cell</keyword>
<dbReference type="NCBIfam" id="TIGR01630">
    <property type="entry name" value="psiM2_ORF9"/>
    <property type="match status" value="1"/>
</dbReference>
<evidence type="ECO:0000313" key="4">
    <source>
        <dbReference type="Proteomes" id="UP000824504"/>
    </source>
</evidence>
<dbReference type="RefSeq" id="WP_219081913.1">
    <property type="nucleotide sequence ID" value="NZ_CP079216.1"/>
</dbReference>
<name>A0ABX8SJY5_9ACTN</name>
<evidence type="ECO:0000259" key="2">
    <source>
        <dbReference type="Pfam" id="PF17289"/>
    </source>
</evidence>
<organism evidence="3 4">
    <name type="scientific">Tessaracoccus palaemonis</name>
    <dbReference type="NCBI Taxonomy" id="2829499"/>
    <lineage>
        <taxon>Bacteria</taxon>
        <taxon>Bacillati</taxon>
        <taxon>Actinomycetota</taxon>
        <taxon>Actinomycetes</taxon>
        <taxon>Propionibacteriales</taxon>
        <taxon>Propionibacteriaceae</taxon>
        <taxon>Tessaracoccus</taxon>
    </lineage>
</organism>
<dbReference type="Proteomes" id="UP000824504">
    <property type="component" value="Chromosome"/>
</dbReference>
<evidence type="ECO:0000313" key="3">
    <source>
        <dbReference type="EMBL" id="QXT62745.1"/>
    </source>
</evidence>
<dbReference type="EMBL" id="CP079216">
    <property type="protein sequence ID" value="QXT62745.1"/>
    <property type="molecule type" value="Genomic_DNA"/>
</dbReference>
<reference evidence="3 4" key="1">
    <citation type="submission" date="2021-07" db="EMBL/GenBank/DDBJ databases">
        <title>complete genome sequencing of Tessaracoccus sp.J1M15.</title>
        <authorList>
            <person name="Bae J.-W."/>
            <person name="Kim D.-y."/>
        </authorList>
    </citation>
    <scope>NUCLEOTIDE SEQUENCE [LARGE SCALE GENOMIC DNA]</scope>
    <source>
        <strain evidence="3 4">J1M15</strain>
    </source>
</reference>
<dbReference type="InterPro" id="IPR006517">
    <property type="entry name" value="Phage_terminase_lsu-like_C"/>
</dbReference>
<dbReference type="Pfam" id="PF17289">
    <property type="entry name" value="Terminase_6C"/>
    <property type="match status" value="1"/>
</dbReference>
<evidence type="ECO:0000256" key="1">
    <source>
        <dbReference type="ARBA" id="ARBA00022612"/>
    </source>
</evidence>
<protein>
    <submittedName>
        <fullName evidence="3">Phage terminase large subunit</fullName>
    </submittedName>
</protein>
<keyword evidence="4" id="KW-1185">Reference proteome</keyword>
<proteinExistence type="predicted"/>
<accession>A0ABX8SJY5</accession>
<feature type="domain" description="Terminase large subunit gp17-like C-terminal" evidence="2">
    <location>
        <begin position="310"/>
        <end position="453"/>
    </location>
</feature>
<sequence>MSTAIWEAALEAAARFFEPATHTGPVTPGDLARIIDPRTVQTPALDLIDAALEQLLDEPDGRLIITMPPQEGKSTRVARDFPAWALVRNPDLRIISGSYAQGLANRNGRAVRNAIAAHPDLGITIADDHGAASEWSLAGHHGGLVSVGRGAGVAGRPADLLIIDDPLKDRAEADSPTIRDTCWDWWTDALAARLAPGAPVVLITTRWHEDDMVGRLTTLDADAGWQVLNIPAQCEEPDTDPLGRDLDEYMDSARRRTPAQWEARKRTAGSRTWAALYQGHPSPQAGGIFQRDWWRHWHHPPTRLDHVIQSWDMAFKGTDRTDFVVGQVWAKIDADYYLLDQVRGRWNFPETIAQVRLLSDRWPMAIGKLVEDKANGPAVIDTLRNELPGLIPVEPRGGKTVRAEAVSPLPEAGNVYLPPATTPWVQAFVDELASFPNGSHDDQTDAATQALAHLAITPTGPATHGTGFWDIG</sequence>
<dbReference type="Pfam" id="PF03237">
    <property type="entry name" value="Terminase_6N"/>
    <property type="match status" value="1"/>
</dbReference>
<dbReference type="InterPro" id="IPR035421">
    <property type="entry name" value="Terminase_6C"/>
</dbReference>
<gene>
    <name evidence="3" type="primary">terL</name>
    <name evidence="3" type="ORF">KDB89_13580</name>
</gene>